<evidence type="ECO:0000256" key="3">
    <source>
        <dbReference type="SAM" id="SignalP"/>
    </source>
</evidence>
<keyword evidence="2" id="KW-1133">Transmembrane helix</keyword>
<keyword evidence="5" id="KW-1185">Reference proteome</keyword>
<keyword evidence="2" id="KW-0472">Membrane</keyword>
<dbReference type="Proteomes" id="UP001164746">
    <property type="component" value="Chromosome 13"/>
</dbReference>
<proteinExistence type="predicted"/>
<feature type="compositionally biased region" description="Polar residues" evidence="1">
    <location>
        <begin position="33"/>
        <end position="55"/>
    </location>
</feature>
<evidence type="ECO:0000313" key="4">
    <source>
        <dbReference type="EMBL" id="WAR23493.1"/>
    </source>
</evidence>
<feature type="region of interest" description="Disordered" evidence="1">
    <location>
        <begin position="33"/>
        <end position="60"/>
    </location>
</feature>
<evidence type="ECO:0000256" key="1">
    <source>
        <dbReference type="SAM" id="MobiDB-lite"/>
    </source>
</evidence>
<accession>A0ABY7FMQ5</accession>
<keyword evidence="3" id="KW-0732">Signal</keyword>
<sequence length="132" mass="13877">MKIVSATLMACVLLALSVHFVRVKGDSEEQVLKTTQQPANTSSDIVTVDTESGNGPRSEKQVDDCGLGRHCSNGTYCCHNGGCCPHGWSCCSLTHCCAGAAGLAGSTLGHTMVILCCIAGYFIAKQDKHILM</sequence>
<dbReference type="EMBL" id="CP111024">
    <property type="protein sequence ID" value="WAR23493.1"/>
    <property type="molecule type" value="Genomic_DNA"/>
</dbReference>
<reference evidence="4" key="1">
    <citation type="submission" date="2022-11" db="EMBL/GenBank/DDBJ databases">
        <title>Centuries of genome instability and evolution in soft-shell clam transmissible cancer (bioRxiv).</title>
        <authorList>
            <person name="Hart S.F.M."/>
            <person name="Yonemitsu M.A."/>
            <person name="Giersch R.M."/>
            <person name="Beal B.F."/>
            <person name="Arriagada G."/>
            <person name="Davis B.W."/>
            <person name="Ostrander E.A."/>
            <person name="Goff S.P."/>
            <person name="Metzger M.J."/>
        </authorList>
    </citation>
    <scope>NUCLEOTIDE SEQUENCE</scope>
    <source>
        <strain evidence="4">MELC-2E11</strain>
        <tissue evidence="4">Siphon/mantle</tissue>
    </source>
</reference>
<evidence type="ECO:0000256" key="2">
    <source>
        <dbReference type="SAM" id="Phobius"/>
    </source>
</evidence>
<keyword evidence="2" id="KW-0812">Transmembrane</keyword>
<organism evidence="4 5">
    <name type="scientific">Mya arenaria</name>
    <name type="common">Soft-shell clam</name>
    <dbReference type="NCBI Taxonomy" id="6604"/>
    <lineage>
        <taxon>Eukaryota</taxon>
        <taxon>Metazoa</taxon>
        <taxon>Spiralia</taxon>
        <taxon>Lophotrochozoa</taxon>
        <taxon>Mollusca</taxon>
        <taxon>Bivalvia</taxon>
        <taxon>Autobranchia</taxon>
        <taxon>Heteroconchia</taxon>
        <taxon>Euheterodonta</taxon>
        <taxon>Imparidentia</taxon>
        <taxon>Neoheterodontei</taxon>
        <taxon>Myida</taxon>
        <taxon>Myoidea</taxon>
        <taxon>Myidae</taxon>
        <taxon>Mya</taxon>
    </lineage>
</organism>
<feature type="signal peptide" evidence="3">
    <location>
        <begin position="1"/>
        <end position="25"/>
    </location>
</feature>
<feature type="transmembrane region" description="Helical" evidence="2">
    <location>
        <begin position="100"/>
        <end position="124"/>
    </location>
</feature>
<evidence type="ECO:0000313" key="5">
    <source>
        <dbReference type="Proteomes" id="UP001164746"/>
    </source>
</evidence>
<feature type="chain" id="PRO_5046329947" evidence="3">
    <location>
        <begin position="26"/>
        <end position="132"/>
    </location>
</feature>
<name>A0ABY7FMQ5_MYAAR</name>
<gene>
    <name evidence="4" type="ORF">MAR_037162</name>
</gene>
<protein>
    <submittedName>
        <fullName evidence="4">Uncharacterized protein</fullName>
    </submittedName>
</protein>